<name>A0A0E9S262_ANGAN</name>
<sequence>MFVDPARDHVCFLTGHIILLEVSF</sequence>
<protein>
    <submittedName>
        <fullName evidence="1">Uncharacterized protein</fullName>
    </submittedName>
</protein>
<organism evidence="1">
    <name type="scientific">Anguilla anguilla</name>
    <name type="common">European freshwater eel</name>
    <name type="synonym">Muraena anguilla</name>
    <dbReference type="NCBI Taxonomy" id="7936"/>
    <lineage>
        <taxon>Eukaryota</taxon>
        <taxon>Metazoa</taxon>
        <taxon>Chordata</taxon>
        <taxon>Craniata</taxon>
        <taxon>Vertebrata</taxon>
        <taxon>Euteleostomi</taxon>
        <taxon>Actinopterygii</taxon>
        <taxon>Neopterygii</taxon>
        <taxon>Teleostei</taxon>
        <taxon>Anguilliformes</taxon>
        <taxon>Anguillidae</taxon>
        <taxon>Anguilla</taxon>
    </lineage>
</organism>
<reference evidence="1" key="1">
    <citation type="submission" date="2014-11" db="EMBL/GenBank/DDBJ databases">
        <authorList>
            <person name="Amaro Gonzalez C."/>
        </authorList>
    </citation>
    <scope>NUCLEOTIDE SEQUENCE</scope>
</reference>
<dbReference type="AlphaFoldDB" id="A0A0E9S262"/>
<accession>A0A0E9S262</accession>
<proteinExistence type="predicted"/>
<evidence type="ECO:0000313" key="1">
    <source>
        <dbReference type="EMBL" id="JAH34628.1"/>
    </source>
</evidence>
<dbReference type="EMBL" id="GBXM01073949">
    <property type="protein sequence ID" value="JAH34628.1"/>
    <property type="molecule type" value="Transcribed_RNA"/>
</dbReference>
<reference evidence="1" key="2">
    <citation type="journal article" date="2015" name="Fish Shellfish Immunol.">
        <title>Early steps in the European eel (Anguilla anguilla)-Vibrio vulnificus interaction in the gills: Role of the RtxA13 toxin.</title>
        <authorList>
            <person name="Callol A."/>
            <person name="Pajuelo D."/>
            <person name="Ebbesson L."/>
            <person name="Teles M."/>
            <person name="MacKenzie S."/>
            <person name="Amaro C."/>
        </authorList>
    </citation>
    <scope>NUCLEOTIDE SEQUENCE</scope>
</reference>